<evidence type="ECO:0000256" key="8">
    <source>
        <dbReference type="ARBA" id="ARBA00023288"/>
    </source>
</evidence>
<name>A0A7R8UFD8_HERIL</name>
<gene>
    <name evidence="10" type="ORF">HERILL_LOCUS3005</name>
</gene>
<keyword evidence="4" id="KW-0732">Signal</keyword>
<proteinExistence type="predicted"/>
<evidence type="ECO:0000256" key="4">
    <source>
        <dbReference type="ARBA" id="ARBA00022729"/>
    </source>
</evidence>
<dbReference type="PANTHER" id="PTHR33562:SF15">
    <property type="entry name" value="IP04187P"/>
    <property type="match status" value="1"/>
</dbReference>
<feature type="transmembrane region" description="Helical" evidence="9">
    <location>
        <begin position="12"/>
        <end position="29"/>
    </location>
</feature>
<organism evidence="10 11">
    <name type="scientific">Hermetia illucens</name>
    <name type="common">Black soldier fly</name>
    <dbReference type="NCBI Taxonomy" id="343691"/>
    <lineage>
        <taxon>Eukaryota</taxon>
        <taxon>Metazoa</taxon>
        <taxon>Ecdysozoa</taxon>
        <taxon>Arthropoda</taxon>
        <taxon>Hexapoda</taxon>
        <taxon>Insecta</taxon>
        <taxon>Pterygota</taxon>
        <taxon>Neoptera</taxon>
        <taxon>Endopterygota</taxon>
        <taxon>Diptera</taxon>
        <taxon>Brachycera</taxon>
        <taxon>Stratiomyomorpha</taxon>
        <taxon>Stratiomyidae</taxon>
        <taxon>Hermetiinae</taxon>
        <taxon>Hermetia</taxon>
    </lineage>
</organism>
<evidence type="ECO:0000313" key="10">
    <source>
        <dbReference type="EMBL" id="CAD7079813.1"/>
    </source>
</evidence>
<keyword evidence="3 9" id="KW-0812">Transmembrane</keyword>
<dbReference type="GO" id="GO:0032222">
    <property type="term" value="P:regulation of synaptic transmission, cholinergic"/>
    <property type="evidence" value="ECO:0007669"/>
    <property type="project" value="InterPro"/>
</dbReference>
<evidence type="ECO:0000256" key="9">
    <source>
        <dbReference type="SAM" id="Phobius"/>
    </source>
</evidence>
<dbReference type="AlphaFoldDB" id="A0A7R8UFD8"/>
<evidence type="ECO:0000256" key="7">
    <source>
        <dbReference type="ARBA" id="ARBA00023180"/>
    </source>
</evidence>
<dbReference type="Pfam" id="PF17064">
    <property type="entry name" value="QVR"/>
    <property type="match status" value="1"/>
</dbReference>
<keyword evidence="11" id="KW-1185">Reference proteome</keyword>
<sequence length="169" mass="18927">MYTFGKFKGSVVIFQLFVIGFFIVPGSGLRCYICDSSKNPGCIDLKRSSGIEPEPCKLERMVSSENWLTQLYKVSYYPTTHYEQYEYKGPMHCQKVVASKDGDTVTSRFCQIGTAKTDPCQISFDKLKNDPSIKVESCSICDTDGCNSAPKLITGISTMFLALMIKLLY</sequence>
<dbReference type="EMBL" id="LR899009">
    <property type="protein sequence ID" value="CAD7079813.1"/>
    <property type="molecule type" value="Genomic_DNA"/>
</dbReference>
<dbReference type="GO" id="GO:0030431">
    <property type="term" value="P:sleep"/>
    <property type="evidence" value="ECO:0007669"/>
    <property type="project" value="InterPro"/>
</dbReference>
<protein>
    <recommendedName>
        <fullName evidence="12">Protein sleepless</fullName>
    </recommendedName>
</protein>
<evidence type="ECO:0000256" key="2">
    <source>
        <dbReference type="ARBA" id="ARBA00022622"/>
    </source>
</evidence>
<dbReference type="InterPro" id="IPR050975">
    <property type="entry name" value="Sleep_regulator"/>
</dbReference>
<dbReference type="PANTHER" id="PTHR33562">
    <property type="entry name" value="ATILLA, ISOFORM B-RELATED-RELATED"/>
    <property type="match status" value="1"/>
</dbReference>
<accession>A0A7R8UFD8</accession>
<dbReference type="GO" id="GO:0098552">
    <property type="term" value="C:side of membrane"/>
    <property type="evidence" value="ECO:0007669"/>
    <property type="project" value="UniProtKB-KW"/>
</dbReference>
<dbReference type="Proteomes" id="UP000594454">
    <property type="component" value="Chromosome 1"/>
</dbReference>
<keyword evidence="7" id="KW-0325">Glycoprotein</keyword>
<reference evidence="10 11" key="1">
    <citation type="submission" date="2020-11" db="EMBL/GenBank/DDBJ databases">
        <authorList>
            <person name="Wallbank WR R."/>
            <person name="Pardo Diaz C."/>
            <person name="Kozak K."/>
            <person name="Martin S."/>
            <person name="Jiggins C."/>
            <person name="Moest M."/>
            <person name="Warren A I."/>
            <person name="Generalovic N T."/>
            <person name="Byers J.R.P. K."/>
            <person name="Montejo-Kovacevich G."/>
            <person name="Yen C E."/>
        </authorList>
    </citation>
    <scope>NUCLEOTIDE SEQUENCE [LARGE SCALE GENOMIC DNA]</scope>
</reference>
<keyword evidence="5 9" id="KW-1133">Transmembrane helix</keyword>
<dbReference type="InterPro" id="IPR031424">
    <property type="entry name" value="QVR-like"/>
</dbReference>
<evidence type="ECO:0000256" key="6">
    <source>
        <dbReference type="ARBA" id="ARBA00023136"/>
    </source>
</evidence>
<evidence type="ECO:0000256" key="1">
    <source>
        <dbReference type="ARBA" id="ARBA00004589"/>
    </source>
</evidence>
<keyword evidence="2" id="KW-0336">GPI-anchor</keyword>
<dbReference type="OrthoDB" id="6582325at2759"/>
<comment type="subcellular location">
    <subcellularLocation>
        <location evidence="1">Membrane</location>
        <topology evidence="1">Lipid-anchor</topology>
        <topology evidence="1">GPI-anchor</topology>
    </subcellularLocation>
</comment>
<keyword evidence="6 9" id="KW-0472">Membrane</keyword>
<evidence type="ECO:0000313" key="11">
    <source>
        <dbReference type="Proteomes" id="UP000594454"/>
    </source>
</evidence>
<dbReference type="InParanoid" id="A0A7R8UFD8"/>
<keyword evidence="8" id="KW-0449">Lipoprotein</keyword>
<evidence type="ECO:0000256" key="3">
    <source>
        <dbReference type="ARBA" id="ARBA00022692"/>
    </source>
</evidence>
<evidence type="ECO:0008006" key="12">
    <source>
        <dbReference type="Google" id="ProtNLM"/>
    </source>
</evidence>
<evidence type="ECO:0000256" key="5">
    <source>
        <dbReference type="ARBA" id="ARBA00022989"/>
    </source>
</evidence>